<dbReference type="GO" id="GO:0003676">
    <property type="term" value="F:nucleic acid binding"/>
    <property type="evidence" value="ECO:0007669"/>
    <property type="project" value="InterPro"/>
</dbReference>
<sequence length="195" mass="22308">WTPGHSGITGNEMGDEEAKRAAAGDSSPKKDLPKVFQKRLPHSVSARKQAYQKRSEEIAAQIWGSSPRIDRLAMRDIRMHRPLRFFHKHAIKLQLTRRQHSMLVQLRTGHIGLNGHLFKIGRALTADCSHCEGTVETVAHFLMRCPAYERERRLYLHRRGRHPESIAELLTTPEAFKRVTRFVDASKRLGAIFGD</sequence>
<feature type="compositionally biased region" description="Basic and acidic residues" evidence="1">
    <location>
        <begin position="16"/>
        <end position="33"/>
    </location>
</feature>
<dbReference type="EMBL" id="KQ086203">
    <property type="protein sequence ID" value="KLO06487.1"/>
    <property type="molecule type" value="Genomic_DNA"/>
</dbReference>
<evidence type="ECO:0000256" key="1">
    <source>
        <dbReference type="SAM" id="MobiDB-lite"/>
    </source>
</evidence>
<feature type="domain" description="RNase H type-1" evidence="2">
    <location>
        <begin position="1"/>
        <end position="23"/>
    </location>
</feature>
<evidence type="ECO:0000313" key="4">
    <source>
        <dbReference type="Proteomes" id="UP000053477"/>
    </source>
</evidence>
<dbReference type="InParanoid" id="A0A0H2R569"/>
<dbReference type="Proteomes" id="UP000053477">
    <property type="component" value="Unassembled WGS sequence"/>
</dbReference>
<feature type="non-terminal residue" evidence="3">
    <location>
        <position position="195"/>
    </location>
</feature>
<dbReference type="InterPro" id="IPR002156">
    <property type="entry name" value="RNaseH_domain"/>
</dbReference>
<feature type="region of interest" description="Disordered" evidence="1">
    <location>
        <begin position="1"/>
        <end position="51"/>
    </location>
</feature>
<protein>
    <recommendedName>
        <fullName evidence="2">RNase H type-1 domain-containing protein</fullName>
    </recommendedName>
</protein>
<accession>A0A0H2R569</accession>
<dbReference type="PROSITE" id="PS50879">
    <property type="entry name" value="RNASE_H_1"/>
    <property type="match status" value="1"/>
</dbReference>
<feature type="non-terminal residue" evidence="3">
    <location>
        <position position="1"/>
    </location>
</feature>
<organism evidence="3 4">
    <name type="scientific">Schizopora paradoxa</name>
    <dbReference type="NCBI Taxonomy" id="27342"/>
    <lineage>
        <taxon>Eukaryota</taxon>
        <taxon>Fungi</taxon>
        <taxon>Dikarya</taxon>
        <taxon>Basidiomycota</taxon>
        <taxon>Agaricomycotina</taxon>
        <taxon>Agaricomycetes</taxon>
        <taxon>Hymenochaetales</taxon>
        <taxon>Schizoporaceae</taxon>
        <taxon>Schizopora</taxon>
    </lineage>
</organism>
<dbReference type="AlphaFoldDB" id="A0A0H2R569"/>
<name>A0A0H2R569_9AGAM</name>
<dbReference type="STRING" id="27342.A0A0H2R569"/>
<gene>
    <name evidence="3" type="ORF">SCHPADRAFT_814851</name>
</gene>
<evidence type="ECO:0000259" key="2">
    <source>
        <dbReference type="PROSITE" id="PS50879"/>
    </source>
</evidence>
<dbReference type="OrthoDB" id="3267074at2759"/>
<reference evidence="3 4" key="1">
    <citation type="submission" date="2015-04" db="EMBL/GenBank/DDBJ databases">
        <title>Complete genome sequence of Schizopora paradoxa KUC8140, a cosmopolitan wood degrader in East Asia.</title>
        <authorList>
            <consortium name="DOE Joint Genome Institute"/>
            <person name="Min B."/>
            <person name="Park H."/>
            <person name="Jang Y."/>
            <person name="Kim J.-J."/>
            <person name="Kim K.H."/>
            <person name="Pangilinan J."/>
            <person name="Lipzen A."/>
            <person name="Riley R."/>
            <person name="Grigoriev I.V."/>
            <person name="Spatafora J.W."/>
            <person name="Choi I.-G."/>
        </authorList>
    </citation>
    <scope>NUCLEOTIDE SEQUENCE [LARGE SCALE GENOMIC DNA]</scope>
    <source>
        <strain evidence="3 4">KUC8140</strain>
    </source>
</reference>
<evidence type="ECO:0000313" key="3">
    <source>
        <dbReference type="EMBL" id="KLO06487.1"/>
    </source>
</evidence>
<proteinExistence type="predicted"/>
<dbReference type="GO" id="GO:0004523">
    <property type="term" value="F:RNA-DNA hybrid ribonuclease activity"/>
    <property type="evidence" value="ECO:0007669"/>
    <property type="project" value="InterPro"/>
</dbReference>
<keyword evidence="4" id="KW-1185">Reference proteome</keyword>